<dbReference type="InterPro" id="IPR021525">
    <property type="entry name" value="DUF3189"/>
</dbReference>
<dbReference type="Pfam" id="PF11385">
    <property type="entry name" value="DUF3189"/>
    <property type="match status" value="1"/>
</dbReference>
<dbReference type="RefSeq" id="WP_154319330.1">
    <property type="nucleotide sequence ID" value="NZ_CAJFZX010000011.1"/>
</dbReference>
<keyword evidence="2" id="KW-1185">Reference proteome</keyword>
<comment type="caution">
    <text evidence="1">The sequence shown here is derived from an EMBL/GenBank/DDBJ whole genome shotgun (WGS) entry which is preliminary data.</text>
</comment>
<protein>
    <submittedName>
        <fullName evidence="1">DUF3189 family protein</fullName>
    </submittedName>
</protein>
<accession>A0A6I2MCW7</accession>
<proteinExistence type="predicted"/>
<gene>
    <name evidence="1" type="ORF">GJU41_19690</name>
</gene>
<dbReference type="Proteomes" id="UP000441585">
    <property type="component" value="Unassembled WGS sequence"/>
</dbReference>
<name>A0A6I2MCW7_9BACI</name>
<reference evidence="1 2" key="1">
    <citation type="submission" date="2019-11" db="EMBL/GenBank/DDBJ databases">
        <title>Bacillus idriensis genome.</title>
        <authorList>
            <person name="Konopka E.N."/>
            <person name="Newman J.D."/>
        </authorList>
    </citation>
    <scope>NUCLEOTIDE SEQUENCE [LARGE SCALE GENOMIC DNA]</scope>
    <source>
        <strain evidence="1 2">DSM 19097</strain>
    </source>
</reference>
<evidence type="ECO:0000313" key="1">
    <source>
        <dbReference type="EMBL" id="MRX56185.1"/>
    </source>
</evidence>
<organism evidence="1 2">
    <name type="scientific">Metabacillus idriensis</name>
    <dbReference type="NCBI Taxonomy" id="324768"/>
    <lineage>
        <taxon>Bacteria</taxon>
        <taxon>Bacillati</taxon>
        <taxon>Bacillota</taxon>
        <taxon>Bacilli</taxon>
        <taxon>Bacillales</taxon>
        <taxon>Bacillaceae</taxon>
        <taxon>Metabacillus</taxon>
    </lineage>
</organism>
<dbReference type="EMBL" id="WKKF01000009">
    <property type="protein sequence ID" value="MRX56185.1"/>
    <property type="molecule type" value="Genomic_DNA"/>
</dbReference>
<dbReference type="AlphaFoldDB" id="A0A6I2MCW7"/>
<sequence>MIYIYNCYGGTHSSALAAAYHLNKLTDNVKPSNHEILSVKLFNKLKTKDMGKLFFHGIDQDGNKVCTLGRGSSNLIVPSIQSVLEMINETGRLDEKIIFSNTSPTVPLSMTLGGLFSRRLKLDFIGVPLLVIGAKQAHDDLIKLVQHTKEQGKAAIRNIEILDNGFGKNRN</sequence>
<evidence type="ECO:0000313" key="2">
    <source>
        <dbReference type="Proteomes" id="UP000441585"/>
    </source>
</evidence>